<dbReference type="GO" id="GO:0042597">
    <property type="term" value="C:periplasmic space"/>
    <property type="evidence" value="ECO:0007669"/>
    <property type="project" value="UniProtKB-SubCell"/>
</dbReference>
<dbReference type="OrthoDB" id="9802202at2"/>
<sequence>MKKTMKKAALILIAAAMLMMSFAGCAERDYTTVRLNEVTRSVFYAPQYVALNLGFFEEEGLKIDIASGQGADKVMTAVLSGQADIGFSGPEAAIYVYNEGREDYAVVFAQLTKRDGSFLVGRKPEPDFKWENLKGKTIIGGRKGGVPEMTLEYVLKKNNLIPGVDVYIDTSVQFALMAGAFTGGQGDYVTLFEPVASTVEKEGKGYIITSIGKESGEIPYTAYYASKSYIEKNKDIIQKFTNAIYKGQKWVETHTPEEIADVIKPSFPDSDKETLITVAKRYKETDVWNKDPILKKESLDLLQEVMSMAGELKKEAPYEKIVTKEFAEKAMENFEN</sequence>
<dbReference type="PROSITE" id="PS51257">
    <property type="entry name" value="PROKAR_LIPOPROTEIN"/>
    <property type="match status" value="1"/>
</dbReference>
<dbReference type="EMBL" id="CP000568">
    <property type="protein sequence ID" value="ABN53775.1"/>
    <property type="molecule type" value="Genomic_DNA"/>
</dbReference>
<feature type="chain" id="PRO_5002652499" description="SsuA/THI5-like domain-containing protein" evidence="4">
    <location>
        <begin position="26"/>
        <end position="336"/>
    </location>
</feature>
<dbReference type="InterPro" id="IPR015168">
    <property type="entry name" value="SsuA/THI5"/>
</dbReference>
<keyword evidence="3 4" id="KW-0732">Signal</keyword>
<reference evidence="7" key="1">
    <citation type="submission" date="2007-02" db="EMBL/GenBank/DDBJ databases">
        <title>Complete sequence of Clostridium thermocellum ATCC 27405.</title>
        <authorList>
            <consortium name="US DOE Joint Genome Institute"/>
            <person name="Copeland A."/>
            <person name="Lucas S."/>
            <person name="Lapidus A."/>
            <person name="Barry K."/>
            <person name="Detter J.C."/>
            <person name="Glavina del Rio T."/>
            <person name="Hammon N."/>
            <person name="Israni S."/>
            <person name="Dalin E."/>
            <person name="Tice H."/>
            <person name="Pitluck S."/>
            <person name="Chertkov O."/>
            <person name="Brettin T."/>
            <person name="Bruce D."/>
            <person name="Han C."/>
            <person name="Tapia R."/>
            <person name="Gilna P."/>
            <person name="Schmutz J."/>
            <person name="Larimer F."/>
            <person name="Land M."/>
            <person name="Hauser L."/>
            <person name="Kyrpides N."/>
            <person name="Mikhailova N."/>
            <person name="Wu J.H.D."/>
            <person name="Newcomb M."/>
            <person name="Richardson P."/>
        </authorList>
    </citation>
    <scope>NUCLEOTIDE SEQUENCE [LARGE SCALE GENOMIC DNA]</scope>
    <source>
        <strain evidence="7">ATCC 27405 / DSM 1237 / JCM 9322 / NBRC 103400 / NCIMB 10682 / NRRL B-4536 / VPI 7372</strain>
    </source>
</reference>
<keyword evidence="7" id="KW-1185">Reference proteome</keyword>
<dbReference type="PANTHER" id="PTHR30024:SF47">
    <property type="entry name" value="TAURINE-BINDING PERIPLASMIC PROTEIN"/>
    <property type="match status" value="1"/>
</dbReference>
<dbReference type="HOGENOM" id="CLU_061540_1_0_9"/>
<dbReference type="eggNOG" id="COG0715">
    <property type="taxonomic scope" value="Bacteria"/>
</dbReference>
<organism evidence="6 7">
    <name type="scientific">Acetivibrio thermocellus (strain ATCC 27405 / DSM 1237 / JCM 9322 / NBRC 103400 / NCIMB 10682 / NRRL B-4536 / VPI 7372)</name>
    <name type="common">Clostridium thermocellum</name>
    <dbReference type="NCBI Taxonomy" id="203119"/>
    <lineage>
        <taxon>Bacteria</taxon>
        <taxon>Bacillati</taxon>
        <taxon>Bacillota</taxon>
        <taxon>Clostridia</taxon>
        <taxon>Eubacteriales</taxon>
        <taxon>Oscillospiraceae</taxon>
        <taxon>Acetivibrio</taxon>
    </lineage>
</organism>
<reference evidence="6 7" key="2">
    <citation type="journal article" date="2013" name="Biotechnol. Biofuels">
        <title>Global transcriptome analysis of Clostridium thermocellum ATCC 27405 during growth on dilute acid pretreated Populus and switchgrass.</title>
        <authorList>
            <person name="Wilson C.M."/>
            <person name="Rodriguez M.Jr."/>
            <person name="Johnson C.M."/>
            <person name="Martin S.L."/>
            <person name="Chu T.M."/>
            <person name="Wolfinger R.D."/>
            <person name="Hauser L.J."/>
            <person name="Land M.L."/>
            <person name="Klingeman D.M."/>
            <person name="Syed M.H."/>
            <person name="Ragauskas A.J."/>
            <person name="Tschaplinski T.J."/>
            <person name="Mielenz J.R."/>
            <person name="Brown S.D."/>
        </authorList>
    </citation>
    <scope>NUCLEOTIDE SEQUENCE [LARGE SCALE GENOMIC DNA]</scope>
    <source>
        <strain evidence="7">ATCC 27405 / DSM 1237 / JCM 9322 / NBRC 103400 / NCIMB 10682 / NRRL B-4536 / VPI 7372</strain>
    </source>
</reference>
<evidence type="ECO:0000256" key="3">
    <source>
        <dbReference type="ARBA" id="ARBA00022729"/>
    </source>
</evidence>
<protein>
    <recommendedName>
        <fullName evidence="5">SsuA/THI5-like domain-containing protein</fullName>
    </recommendedName>
</protein>
<comment type="subcellular location">
    <subcellularLocation>
        <location evidence="1">Periplasm</location>
    </subcellularLocation>
</comment>
<dbReference type="Proteomes" id="UP000002145">
    <property type="component" value="Chromosome"/>
</dbReference>
<name>A3DIJ6_ACET2</name>
<dbReference type="RefSeq" id="WP_020457868.1">
    <property type="nucleotide sequence ID" value="NC_009012.1"/>
</dbReference>
<dbReference type="Pfam" id="PF09084">
    <property type="entry name" value="NMT1"/>
    <property type="match status" value="1"/>
</dbReference>
<evidence type="ECO:0000259" key="5">
    <source>
        <dbReference type="Pfam" id="PF09084"/>
    </source>
</evidence>
<dbReference type="PANTHER" id="PTHR30024">
    <property type="entry name" value="ALIPHATIC SULFONATES-BINDING PROTEIN-RELATED"/>
    <property type="match status" value="1"/>
</dbReference>
<evidence type="ECO:0000313" key="6">
    <source>
        <dbReference type="EMBL" id="ABN53775.1"/>
    </source>
</evidence>
<dbReference type="Gene3D" id="3.40.190.10">
    <property type="entry name" value="Periplasmic binding protein-like II"/>
    <property type="match status" value="2"/>
</dbReference>
<gene>
    <name evidence="6" type="ordered locus">Cthe_2575</name>
</gene>
<evidence type="ECO:0000256" key="2">
    <source>
        <dbReference type="ARBA" id="ARBA00010742"/>
    </source>
</evidence>
<dbReference type="SUPFAM" id="SSF53850">
    <property type="entry name" value="Periplasmic binding protein-like II"/>
    <property type="match status" value="1"/>
</dbReference>
<dbReference type="AlphaFoldDB" id="A3DIJ6"/>
<dbReference type="STRING" id="203119.Cthe_2575"/>
<proteinExistence type="inferred from homology"/>
<feature type="domain" description="SsuA/THI5-like" evidence="5">
    <location>
        <begin position="45"/>
        <end position="254"/>
    </location>
</feature>
<evidence type="ECO:0000256" key="1">
    <source>
        <dbReference type="ARBA" id="ARBA00004418"/>
    </source>
</evidence>
<evidence type="ECO:0000256" key="4">
    <source>
        <dbReference type="SAM" id="SignalP"/>
    </source>
</evidence>
<comment type="similarity">
    <text evidence="2">Belongs to the bacterial solute-binding protein SsuA/TauA family.</text>
</comment>
<dbReference type="GeneID" id="35806188"/>
<evidence type="ECO:0000313" key="7">
    <source>
        <dbReference type="Proteomes" id="UP000002145"/>
    </source>
</evidence>
<accession>A3DIJ6</accession>
<dbReference type="CDD" id="cd01008">
    <property type="entry name" value="PBP2_NrtA_SsuA_CpmA_like"/>
    <property type="match status" value="1"/>
</dbReference>
<feature type="signal peptide" evidence="4">
    <location>
        <begin position="1"/>
        <end position="25"/>
    </location>
</feature>
<dbReference type="KEGG" id="cth:Cthe_2575"/>